<name>A0A125Q421_9HYPH</name>
<sequence length="521" mass="57553">MNDDGDYALGAFELSECIRLSLALSGRICRRLARVLAPNSPTEAAALEAAWFFAVWTEISVILPMRHLARFLHKKFGENLIVVPIDHGRVTCLNHWAYNELEPFILVAELRRRGARSFLLARSQELSNRFSGGKGELNFVANSAWWHSKVDAKIPTTTFEKVFEPDGMRDPHKVRCAIGRAALVGTVRDPASAASADIHLWSEVDNPPSIKVSFDVVLAHKAFSIFAPSDPLPKLTDAFLTFVGGLSKAAWENANKAVAASTAREAHVCDHLFFEGALISHAVAAAGGNIRLWPHSSNAGHVPFQKHDALAGVTAVTASAKRMWSRVLTSEIVNIDSSFMLSEASTARSYAAGEPVHIVVFAGAHRLNRMPTLDCRAHKAALQKFFGALAGLPDKFQVLVKPKAYWEEADWLEQFFPIGHRFRFTEQTTKELDLPNMIFSTVSLGSTALLEGIGRGIPGLIVREFPIVDYTALDAEHMQVGDTDFVIGQIRSCADPAYYHMLAEQHLRWYKTETNFPRGVI</sequence>
<dbReference type="Proteomes" id="UP000068164">
    <property type="component" value="Unassembled WGS sequence"/>
</dbReference>
<evidence type="ECO:0000313" key="2">
    <source>
        <dbReference type="Proteomes" id="UP000068164"/>
    </source>
</evidence>
<accession>A0A125Q421</accession>
<evidence type="ECO:0000313" key="1">
    <source>
        <dbReference type="EMBL" id="KWV40247.1"/>
    </source>
</evidence>
<protein>
    <submittedName>
        <fullName evidence="1">Uncharacterized protein</fullName>
    </submittedName>
</protein>
<dbReference type="AlphaFoldDB" id="A0A125Q421"/>
<keyword evidence="2" id="KW-1185">Reference proteome</keyword>
<reference evidence="1 2" key="1">
    <citation type="submission" date="2015-11" db="EMBL/GenBank/DDBJ databases">
        <title>Draft Genome Sequence of the Strain BR 10423 (Rhizobium sp.) isolated from nodules of Mimosa pudica.</title>
        <authorList>
            <person name="Barauna A.C."/>
            <person name="Zilli J.E."/>
            <person name="Simoes-Araujo J.L."/>
            <person name="Reis V.M."/>
            <person name="James E.K."/>
            <person name="Reis F.B.Jr."/>
            <person name="Rouws L.F."/>
            <person name="Passos S.R."/>
            <person name="Gois S.R."/>
        </authorList>
    </citation>
    <scope>NUCLEOTIDE SEQUENCE [LARGE SCALE GENOMIC DNA]</scope>
    <source>
        <strain evidence="1 2">BR10423</strain>
    </source>
</reference>
<gene>
    <name evidence="1" type="ORF">AS026_26670</name>
</gene>
<organism evidence="1 2">
    <name type="scientific">Rhizobium altiplani</name>
    <dbReference type="NCBI Taxonomy" id="1864509"/>
    <lineage>
        <taxon>Bacteria</taxon>
        <taxon>Pseudomonadati</taxon>
        <taxon>Pseudomonadota</taxon>
        <taxon>Alphaproteobacteria</taxon>
        <taxon>Hyphomicrobiales</taxon>
        <taxon>Rhizobiaceae</taxon>
        <taxon>Rhizobium/Agrobacterium group</taxon>
        <taxon>Rhizobium</taxon>
    </lineage>
</organism>
<comment type="caution">
    <text evidence="1">The sequence shown here is derived from an EMBL/GenBank/DDBJ whole genome shotgun (WGS) entry which is preliminary data.</text>
</comment>
<dbReference type="EMBL" id="LNCD01000150">
    <property type="protein sequence ID" value="KWV40247.1"/>
    <property type="molecule type" value="Genomic_DNA"/>
</dbReference>
<proteinExistence type="predicted"/>